<feature type="transmembrane region" description="Helical" evidence="1">
    <location>
        <begin position="162"/>
        <end position="185"/>
    </location>
</feature>
<dbReference type="EMBL" id="JBHTHZ010000001">
    <property type="protein sequence ID" value="MFD0792002.1"/>
    <property type="molecule type" value="Genomic_DNA"/>
</dbReference>
<name>A0ABW3ALY2_9SPHI</name>
<proteinExistence type="predicted"/>
<keyword evidence="1" id="KW-1133">Transmembrane helix</keyword>
<evidence type="ECO:0000256" key="1">
    <source>
        <dbReference type="SAM" id="Phobius"/>
    </source>
</evidence>
<feature type="transmembrane region" description="Helical" evidence="1">
    <location>
        <begin position="191"/>
        <end position="213"/>
    </location>
</feature>
<keyword evidence="1" id="KW-0812">Transmembrane</keyword>
<protein>
    <submittedName>
        <fullName evidence="2">DUF3667 domain-containing protein</fullName>
    </submittedName>
</protein>
<dbReference type="RefSeq" id="WP_377110715.1">
    <property type="nucleotide sequence ID" value="NZ_JBHTHZ010000001.1"/>
</dbReference>
<sequence length="252" mass="28488">MEETVLKYEIKEAIGQCGTCKSPLTGKFCSSCGQPSKLPRVDSHYILHELQHILHFEKGILYTIKELLIRPGQNVKEFITDNRSRLVKPVIFIIVTSLVYSAVSHFFELETGYINYQGNKHTAINAIFSWISSHYGYANIIMGLFIASWLKLLFKRQGYNVFEILIVLCFVMGMMMLILALFTLFAGITKFNIMGLAGIICMGYSTWAIGQFFDHRKPGSYFKALAAYILGMITFSLAVVFLGIIIDLGFKS</sequence>
<feature type="transmembrane region" description="Helical" evidence="1">
    <location>
        <begin position="127"/>
        <end position="150"/>
    </location>
</feature>
<gene>
    <name evidence="2" type="ORF">ACFQZX_00155</name>
</gene>
<comment type="caution">
    <text evidence="2">The sequence shown here is derived from an EMBL/GenBank/DDBJ whole genome shotgun (WGS) entry which is preliminary data.</text>
</comment>
<feature type="transmembrane region" description="Helical" evidence="1">
    <location>
        <begin position="86"/>
        <end position="107"/>
    </location>
</feature>
<accession>A0ABW3ALY2</accession>
<reference evidence="3" key="1">
    <citation type="journal article" date="2019" name="Int. J. Syst. Evol. Microbiol.">
        <title>The Global Catalogue of Microorganisms (GCM) 10K type strain sequencing project: providing services to taxonomists for standard genome sequencing and annotation.</title>
        <authorList>
            <consortium name="The Broad Institute Genomics Platform"/>
            <consortium name="The Broad Institute Genome Sequencing Center for Infectious Disease"/>
            <person name="Wu L."/>
            <person name="Ma J."/>
        </authorList>
    </citation>
    <scope>NUCLEOTIDE SEQUENCE [LARGE SCALE GENOMIC DNA]</scope>
    <source>
        <strain evidence="3">CCUG 61484</strain>
    </source>
</reference>
<evidence type="ECO:0000313" key="3">
    <source>
        <dbReference type="Proteomes" id="UP001597010"/>
    </source>
</evidence>
<dbReference type="InterPro" id="IPR022134">
    <property type="entry name" value="DUF3667"/>
</dbReference>
<dbReference type="Pfam" id="PF12412">
    <property type="entry name" value="DUF3667"/>
    <property type="match status" value="1"/>
</dbReference>
<organism evidence="2 3">
    <name type="scientific">Mucilaginibacter litoreus</name>
    <dbReference type="NCBI Taxonomy" id="1048221"/>
    <lineage>
        <taxon>Bacteria</taxon>
        <taxon>Pseudomonadati</taxon>
        <taxon>Bacteroidota</taxon>
        <taxon>Sphingobacteriia</taxon>
        <taxon>Sphingobacteriales</taxon>
        <taxon>Sphingobacteriaceae</taxon>
        <taxon>Mucilaginibacter</taxon>
    </lineage>
</organism>
<feature type="transmembrane region" description="Helical" evidence="1">
    <location>
        <begin position="225"/>
        <end position="246"/>
    </location>
</feature>
<keyword evidence="1" id="KW-0472">Membrane</keyword>
<keyword evidence="3" id="KW-1185">Reference proteome</keyword>
<evidence type="ECO:0000313" key="2">
    <source>
        <dbReference type="EMBL" id="MFD0792002.1"/>
    </source>
</evidence>
<dbReference type="Proteomes" id="UP001597010">
    <property type="component" value="Unassembled WGS sequence"/>
</dbReference>